<dbReference type="OrthoDB" id="9764164at2"/>
<dbReference type="PROSITE" id="PS51257">
    <property type="entry name" value="PROKAR_LIPOPROTEIN"/>
    <property type="match status" value="1"/>
</dbReference>
<dbReference type="KEGG" id="lul:LPB138_09725"/>
<dbReference type="SUPFAM" id="SSF52266">
    <property type="entry name" value="SGNH hydrolase"/>
    <property type="match status" value="2"/>
</dbReference>
<reference evidence="1 2" key="1">
    <citation type="submission" date="2016-10" db="EMBL/GenBank/DDBJ databases">
        <title>Lutibacter sp. LPB0138, isolated from marine gastropod.</title>
        <authorList>
            <person name="Kim E."/>
            <person name="Yi H."/>
        </authorList>
    </citation>
    <scope>NUCLEOTIDE SEQUENCE [LARGE SCALE GENOMIC DNA]</scope>
    <source>
        <strain evidence="1 2">LPB0138</strain>
    </source>
</reference>
<dbReference type="GO" id="GO:0016788">
    <property type="term" value="F:hydrolase activity, acting on ester bonds"/>
    <property type="evidence" value="ECO:0007669"/>
    <property type="project" value="UniProtKB-ARBA"/>
</dbReference>
<name>A0A1D8P8M8_9FLAO</name>
<protein>
    <submittedName>
        <fullName evidence="1">G-D-S-L family lipolytic protein</fullName>
    </submittedName>
</protein>
<accession>A0A1D8P8M8</accession>
<evidence type="ECO:0000313" key="1">
    <source>
        <dbReference type="EMBL" id="AOW20933.1"/>
    </source>
</evidence>
<dbReference type="AlphaFoldDB" id="A0A1D8P8M8"/>
<sequence length="506" mass="53284">MNNKYKFIWMLCVLLGITSCSDEEYTVLTEEPLPDLVAGNVDFTNYVAIGASFTAGFTDNALFTASQENSFPNILAQQFSNNGGGEFTQPWMNDNNGGLLLGGTQITNPRLYFNGSGPAEAPVSPTTEVSNVLAGPFNNMGVPGAKSFHLVANGYGNVAGVSLGQANPYFARMASSSNASVLEDAMAQSPTFFTLSEVGGNDVLGYAISGGSGVDQLGNFDPMTYGSYDITDPYVFEQVFTTLVDAMTSNGAKGIVANLPNITDLPHFTTVPHNPVPLDAATASIVNQAYAPYNGGLQQAYAALAGTGLLTEEEVAMRTINFTAGQNAVVIIDEDLTDLGAINPAFAGLPQYRQATAEDLLVLPSSSFIGTLADPNNPTSINGVAVPLADNWVLTPEEQLLISQATAAYNTTIETVAASNPNIGMVDLNAILTEASSGGVMFDEYNLNTNLVFGGLVSLDGIHLTARGYALMANKFLEAIDANFETNFVESGTVANANDYNTLYPL</sequence>
<dbReference type="Gene3D" id="3.40.50.1110">
    <property type="entry name" value="SGNH hydrolase"/>
    <property type="match status" value="1"/>
</dbReference>
<dbReference type="InterPro" id="IPR036514">
    <property type="entry name" value="SGNH_hydro_sf"/>
</dbReference>
<dbReference type="STRING" id="1850246.LPB138_09725"/>
<organism evidence="1 2">
    <name type="scientific">Urechidicola croceus</name>
    <dbReference type="NCBI Taxonomy" id="1850246"/>
    <lineage>
        <taxon>Bacteria</taxon>
        <taxon>Pseudomonadati</taxon>
        <taxon>Bacteroidota</taxon>
        <taxon>Flavobacteriia</taxon>
        <taxon>Flavobacteriales</taxon>
        <taxon>Flavobacteriaceae</taxon>
        <taxon>Urechidicola</taxon>
    </lineage>
</organism>
<proteinExistence type="predicted"/>
<dbReference type="EMBL" id="CP017478">
    <property type="protein sequence ID" value="AOW20933.1"/>
    <property type="molecule type" value="Genomic_DNA"/>
</dbReference>
<keyword evidence="2" id="KW-1185">Reference proteome</keyword>
<gene>
    <name evidence="1" type="ORF">LPB138_09725</name>
</gene>
<evidence type="ECO:0000313" key="2">
    <source>
        <dbReference type="Proteomes" id="UP000176050"/>
    </source>
</evidence>
<dbReference type="RefSeq" id="WP_070237097.1">
    <property type="nucleotide sequence ID" value="NZ_CP017478.1"/>
</dbReference>
<dbReference type="Proteomes" id="UP000176050">
    <property type="component" value="Chromosome"/>
</dbReference>